<name>A0A3M7PTX4_BRAPC</name>
<accession>A0A3M7PTX4</accession>
<gene>
    <name evidence="1" type="ORF">BpHYR1_022102</name>
</gene>
<feature type="non-terminal residue" evidence="1">
    <location>
        <position position="1"/>
    </location>
</feature>
<evidence type="ECO:0000313" key="1">
    <source>
        <dbReference type="EMBL" id="RNA02191.1"/>
    </source>
</evidence>
<reference evidence="1 2" key="1">
    <citation type="journal article" date="2018" name="Sci. Rep.">
        <title>Genomic signatures of local adaptation to the degree of environmental predictability in rotifers.</title>
        <authorList>
            <person name="Franch-Gras L."/>
            <person name="Hahn C."/>
            <person name="Garcia-Roger E.M."/>
            <person name="Carmona M.J."/>
            <person name="Serra M."/>
            <person name="Gomez A."/>
        </authorList>
    </citation>
    <scope>NUCLEOTIDE SEQUENCE [LARGE SCALE GENOMIC DNA]</scope>
    <source>
        <strain evidence="1">HYR1</strain>
    </source>
</reference>
<protein>
    <submittedName>
        <fullName evidence="1">Uncharacterized protein</fullName>
    </submittedName>
</protein>
<proteinExistence type="predicted"/>
<dbReference type="Proteomes" id="UP000276133">
    <property type="component" value="Unassembled WGS sequence"/>
</dbReference>
<comment type="caution">
    <text evidence="1">The sequence shown here is derived from an EMBL/GenBank/DDBJ whole genome shotgun (WGS) entry which is preliminary data.</text>
</comment>
<sequence length="376" mass="44368">CVLLHSFMIKSNGSRIKFVSARSLATLKKELDNTVLDVLIENYLLRKDYWYNIPDLIGKSCISFFTENSDLIFRLHNYVTKLNSNFELNSRLCFLFKQDRFVPKLEYLIQYNFFRVESCSSLFKLLKVNDINEFVKLLIKYDQFDSNLNHVIEYMSHLIVNAENSLNIELIVDYVMSTLRLIVNEKKTNSLIGDLIKLIITKYIHSKNVFKSVNNLFIQIVRNVGINPELGLSNFVELLLFYYTEVQRHQKCFIKKKNLEKLKANSEEIAEIFGQIFRFLDSVGFLQITLEKFNQTQSSDYLRFFFKKCAVCHLCVLIEENKMLVIDEDVILDTKIEDSKTFQLELNKLIEEETKYLKTNKLMVLNNKSLHRIRKT</sequence>
<organism evidence="1 2">
    <name type="scientific">Brachionus plicatilis</name>
    <name type="common">Marine rotifer</name>
    <name type="synonym">Brachionus muelleri</name>
    <dbReference type="NCBI Taxonomy" id="10195"/>
    <lineage>
        <taxon>Eukaryota</taxon>
        <taxon>Metazoa</taxon>
        <taxon>Spiralia</taxon>
        <taxon>Gnathifera</taxon>
        <taxon>Rotifera</taxon>
        <taxon>Eurotatoria</taxon>
        <taxon>Monogononta</taxon>
        <taxon>Pseudotrocha</taxon>
        <taxon>Ploima</taxon>
        <taxon>Brachionidae</taxon>
        <taxon>Brachionus</taxon>
    </lineage>
</organism>
<dbReference type="AlphaFoldDB" id="A0A3M7PTX4"/>
<dbReference type="EMBL" id="REGN01008996">
    <property type="protein sequence ID" value="RNA02191.1"/>
    <property type="molecule type" value="Genomic_DNA"/>
</dbReference>
<keyword evidence="2" id="KW-1185">Reference proteome</keyword>
<evidence type="ECO:0000313" key="2">
    <source>
        <dbReference type="Proteomes" id="UP000276133"/>
    </source>
</evidence>